<name>A0A9X7C0P4_BACTU</name>
<dbReference type="SMART" id="SM00028">
    <property type="entry name" value="TPR"/>
    <property type="match status" value="3"/>
</dbReference>
<dbReference type="Gene3D" id="3.90.550.10">
    <property type="entry name" value="Spore Coat Polysaccharide Biosynthesis Protein SpsA, Chain A"/>
    <property type="match status" value="1"/>
</dbReference>
<feature type="repeat" description="TPR" evidence="1">
    <location>
        <begin position="313"/>
        <end position="346"/>
    </location>
</feature>
<accession>A0A9X7C0P4</accession>
<sequence>MITISLCMIVRNEEKTLEKCLQSIKGVPDEIILVDTGSTDRTLDIAKKWTNHTYSFSWIDDFSAARNESFRHATKDYILWLDADDILQPEEAEKLQILKKVLDPSIDAVSMLYYVAFDEQHHVTSSTRRIRLVKREKNFRWKGIVHEDLACSESFNHQTSDIIVTHTKQTPRHASRNIHIYKRAMERGHVFTTQDYFHYARELSVHKEYDKAIKMYECCLEHPTDISLENRVFIQHQLATCYALIGNQEKEQHLTLQSFLIDIPQPVFCCRMGEFFIQQRQFEQAIFWYQLAISIKLPNRYEWSLSQQIYQTWLPHKQLGFCYFLLENYIESYKHYQHVLEYQPQDPEVLYNLKLLRDLRR</sequence>
<dbReference type="PANTHER" id="PTHR43630">
    <property type="entry name" value="POLY-BETA-1,6-N-ACETYL-D-GLUCOSAMINE SYNTHASE"/>
    <property type="match status" value="1"/>
</dbReference>
<dbReference type="InterPro" id="IPR011990">
    <property type="entry name" value="TPR-like_helical_dom_sf"/>
</dbReference>
<dbReference type="Proteomes" id="UP000222944">
    <property type="component" value="Unassembled WGS sequence"/>
</dbReference>
<comment type="caution">
    <text evidence="3">The sequence shown here is derived from an EMBL/GenBank/DDBJ whole genome shotgun (WGS) entry which is preliminary data.</text>
</comment>
<dbReference type="InterPro" id="IPR019734">
    <property type="entry name" value="TPR_rpt"/>
</dbReference>
<dbReference type="InterPro" id="IPR029044">
    <property type="entry name" value="Nucleotide-diphossugar_trans"/>
</dbReference>
<dbReference type="Pfam" id="PF00535">
    <property type="entry name" value="Glycos_transf_2"/>
    <property type="match status" value="1"/>
</dbReference>
<dbReference type="AlphaFoldDB" id="A0A9X7C0P4"/>
<dbReference type="Gene3D" id="1.25.40.10">
    <property type="entry name" value="Tetratricopeptide repeat domain"/>
    <property type="match status" value="1"/>
</dbReference>
<gene>
    <name evidence="3" type="ORF">CN899_10900</name>
</gene>
<dbReference type="InterPro" id="IPR001173">
    <property type="entry name" value="Glyco_trans_2-like"/>
</dbReference>
<evidence type="ECO:0000256" key="1">
    <source>
        <dbReference type="PROSITE-ProRule" id="PRU00339"/>
    </source>
</evidence>
<organism evidence="3 4">
    <name type="scientific">Bacillus thuringiensis</name>
    <dbReference type="NCBI Taxonomy" id="1428"/>
    <lineage>
        <taxon>Bacteria</taxon>
        <taxon>Bacillati</taxon>
        <taxon>Bacillota</taxon>
        <taxon>Bacilli</taxon>
        <taxon>Bacillales</taxon>
        <taxon>Bacillaceae</taxon>
        <taxon>Bacillus</taxon>
        <taxon>Bacillus cereus group</taxon>
    </lineage>
</organism>
<dbReference type="SUPFAM" id="SSF81901">
    <property type="entry name" value="HCP-like"/>
    <property type="match status" value="1"/>
</dbReference>
<keyword evidence="3" id="KW-0808">Transferase</keyword>
<feature type="domain" description="Glycosyltransferase 2-like" evidence="2">
    <location>
        <begin position="5"/>
        <end position="145"/>
    </location>
</feature>
<evidence type="ECO:0000313" key="3">
    <source>
        <dbReference type="EMBL" id="PGH84635.1"/>
    </source>
</evidence>
<dbReference type="SUPFAM" id="SSF53448">
    <property type="entry name" value="Nucleotide-diphospho-sugar transferases"/>
    <property type="match status" value="1"/>
</dbReference>
<evidence type="ECO:0000313" key="4">
    <source>
        <dbReference type="Proteomes" id="UP000222944"/>
    </source>
</evidence>
<dbReference type="PROSITE" id="PS50005">
    <property type="entry name" value="TPR"/>
    <property type="match status" value="1"/>
</dbReference>
<reference evidence="3 4" key="1">
    <citation type="submission" date="2017-09" db="EMBL/GenBank/DDBJ databases">
        <title>Large-scale bioinformatics analysis of Bacillus genomes uncovers conserved roles of natural products in bacterial physiology.</title>
        <authorList>
            <consortium name="Agbiome Team Llc"/>
            <person name="Bleich R.M."/>
            <person name="Grubbs K.J."/>
            <person name="Santa Maria K.C."/>
            <person name="Allen S.E."/>
            <person name="Farag S."/>
            <person name="Shank E.A."/>
            <person name="Bowers A."/>
        </authorList>
    </citation>
    <scope>NUCLEOTIDE SEQUENCE [LARGE SCALE GENOMIC DNA]</scope>
    <source>
        <strain evidence="3 4">AFS058004</strain>
    </source>
</reference>
<dbReference type="PANTHER" id="PTHR43630:SF2">
    <property type="entry name" value="GLYCOSYLTRANSFERASE"/>
    <property type="match status" value="1"/>
</dbReference>
<protein>
    <submittedName>
        <fullName evidence="3">Glycosyl transferase</fullName>
    </submittedName>
</protein>
<evidence type="ECO:0000259" key="2">
    <source>
        <dbReference type="Pfam" id="PF00535"/>
    </source>
</evidence>
<dbReference type="CDD" id="cd02511">
    <property type="entry name" value="Beta4Glucosyltransferase"/>
    <property type="match status" value="1"/>
</dbReference>
<dbReference type="Pfam" id="PF13181">
    <property type="entry name" value="TPR_8"/>
    <property type="match status" value="1"/>
</dbReference>
<dbReference type="RefSeq" id="WP_098866670.1">
    <property type="nucleotide sequence ID" value="NZ_NUFN01000014.1"/>
</dbReference>
<proteinExistence type="predicted"/>
<dbReference type="GO" id="GO:0016740">
    <property type="term" value="F:transferase activity"/>
    <property type="evidence" value="ECO:0007669"/>
    <property type="project" value="UniProtKB-KW"/>
</dbReference>
<keyword evidence="1" id="KW-0802">TPR repeat</keyword>
<dbReference type="EMBL" id="NUFN01000014">
    <property type="protein sequence ID" value="PGH84635.1"/>
    <property type="molecule type" value="Genomic_DNA"/>
</dbReference>